<feature type="transmembrane region" description="Helical" evidence="1">
    <location>
        <begin position="123"/>
        <end position="142"/>
    </location>
</feature>
<dbReference type="STRING" id="760011.Spico_0872"/>
<dbReference type="OrthoDB" id="2004788at2"/>
<dbReference type="RefSeq" id="WP_013739492.1">
    <property type="nucleotide sequence ID" value="NC_015436.1"/>
</dbReference>
<evidence type="ECO:0000313" key="3">
    <source>
        <dbReference type="Proteomes" id="UP000007939"/>
    </source>
</evidence>
<keyword evidence="1" id="KW-1133">Transmembrane helix</keyword>
<sequence length="152" mass="17285">MICPNCGAREFVDEHCKYCGTRVSAVQTQAKKEPEVIVKVVERQAPPQIIEKIVYVEASPSEVLQPSPQNTNVKSLGVAYFLLFSLWWVGGHKIYLEKKTWLLYFLLTATGYLGIRSFDNFALSIMCFLVLGLMCFINLVTLPSQVREYNSR</sequence>
<dbReference type="AlphaFoldDB" id="F4GHY3"/>
<protein>
    <recommendedName>
        <fullName evidence="4">TM2 domain-containing protein</fullName>
    </recommendedName>
</protein>
<keyword evidence="1" id="KW-0812">Transmembrane</keyword>
<reference evidence="3" key="1">
    <citation type="submission" date="2011-04" db="EMBL/GenBank/DDBJ databases">
        <title>The complete genome of Spirochaeta coccoides DSM 17374.</title>
        <authorList>
            <person name="Lucas S."/>
            <person name="Copeland A."/>
            <person name="Lapidus A."/>
            <person name="Bruce D."/>
            <person name="Goodwin L."/>
            <person name="Pitluck S."/>
            <person name="Peters L."/>
            <person name="Kyrpides N."/>
            <person name="Mavromatis K."/>
            <person name="Pagani I."/>
            <person name="Ivanova N."/>
            <person name="Ovchinnikova G."/>
            <person name="Lu M."/>
            <person name="Detter J.C."/>
            <person name="Tapia R."/>
            <person name="Han C."/>
            <person name="Land M."/>
            <person name="Hauser L."/>
            <person name="Markowitz V."/>
            <person name="Cheng J.-F."/>
            <person name="Hugenholtz P."/>
            <person name="Woyke T."/>
            <person name="Wu D."/>
            <person name="Spring S."/>
            <person name="Schroeder M."/>
            <person name="Brambilla E."/>
            <person name="Klenk H.-P."/>
            <person name="Eisen J.A."/>
        </authorList>
    </citation>
    <scope>NUCLEOTIDE SEQUENCE [LARGE SCALE GENOMIC DNA]</scope>
    <source>
        <strain evidence="3">ATCC BAA-1237 / DSM 17374 / SPN1</strain>
    </source>
</reference>
<dbReference type="EMBL" id="CP002659">
    <property type="protein sequence ID" value="AEC02096.1"/>
    <property type="molecule type" value="Genomic_DNA"/>
</dbReference>
<feature type="transmembrane region" description="Helical" evidence="1">
    <location>
        <begin position="101"/>
        <end position="117"/>
    </location>
</feature>
<dbReference type="HOGENOM" id="CLU_1721161_0_0_12"/>
<keyword evidence="3" id="KW-1185">Reference proteome</keyword>
<gene>
    <name evidence="2" type="ordered locus">Spico_0872</name>
</gene>
<dbReference type="KEGG" id="scc:Spico_0872"/>
<keyword evidence="1" id="KW-0472">Membrane</keyword>
<name>F4GHY3_PARC1</name>
<reference evidence="2 3" key="2">
    <citation type="journal article" date="2012" name="Stand. Genomic Sci.">
        <title>Complete genome sequence of the termite hindgut bacterium Spirochaeta coccoides type strain (SPN1(T)), reclassification in the genus Sphaerochaeta as Sphaerochaeta coccoides comb. nov. and emendations of the family Spirochaetaceae and the genus Sphaerochaeta.</title>
        <authorList>
            <person name="Abt B."/>
            <person name="Han C."/>
            <person name="Scheuner C."/>
            <person name="Lu M."/>
            <person name="Lapidus A."/>
            <person name="Nolan M."/>
            <person name="Lucas S."/>
            <person name="Hammon N."/>
            <person name="Deshpande S."/>
            <person name="Cheng J.F."/>
            <person name="Tapia R."/>
            <person name="Goodwin L.A."/>
            <person name="Pitluck S."/>
            <person name="Liolios K."/>
            <person name="Pagani I."/>
            <person name="Ivanova N."/>
            <person name="Mavromatis K."/>
            <person name="Mikhailova N."/>
            <person name="Huntemann M."/>
            <person name="Pati A."/>
            <person name="Chen A."/>
            <person name="Palaniappan K."/>
            <person name="Land M."/>
            <person name="Hauser L."/>
            <person name="Brambilla E.M."/>
            <person name="Rohde M."/>
            <person name="Spring S."/>
            <person name="Gronow S."/>
            <person name="Goker M."/>
            <person name="Woyke T."/>
            <person name="Bristow J."/>
            <person name="Eisen J.A."/>
            <person name="Markowitz V."/>
            <person name="Hugenholtz P."/>
            <person name="Kyrpides N.C."/>
            <person name="Klenk H.P."/>
            <person name="Detter J.C."/>
        </authorList>
    </citation>
    <scope>NUCLEOTIDE SEQUENCE [LARGE SCALE GENOMIC DNA]</scope>
    <source>
        <strain evidence="3">ATCC BAA-1237 / DSM 17374 / SPN1</strain>
    </source>
</reference>
<evidence type="ECO:0008006" key="4">
    <source>
        <dbReference type="Google" id="ProtNLM"/>
    </source>
</evidence>
<dbReference type="Proteomes" id="UP000007939">
    <property type="component" value="Chromosome"/>
</dbReference>
<accession>F4GHY3</accession>
<organism evidence="2 3">
    <name type="scientific">Parasphaerochaeta coccoides (strain ATCC BAA-1237 / DSM 17374 / SPN1)</name>
    <name type="common">Sphaerochaeta coccoides</name>
    <dbReference type="NCBI Taxonomy" id="760011"/>
    <lineage>
        <taxon>Bacteria</taxon>
        <taxon>Pseudomonadati</taxon>
        <taxon>Spirochaetota</taxon>
        <taxon>Spirochaetia</taxon>
        <taxon>Spirochaetales</taxon>
        <taxon>Sphaerochaetaceae</taxon>
        <taxon>Parasphaerochaeta</taxon>
    </lineage>
</organism>
<evidence type="ECO:0000256" key="1">
    <source>
        <dbReference type="SAM" id="Phobius"/>
    </source>
</evidence>
<proteinExistence type="predicted"/>
<evidence type="ECO:0000313" key="2">
    <source>
        <dbReference type="EMBL" id="AEC02096.1"/>
    </source>
</evidence>